<comment type="catalytic activity">
    <reaction evidence="5">
        <text>ATP + H2O = ADP + phosphate + H(+)</text>
        <dbReference type="Rhea" id="RHEA:13065"/>
        <dbReference type="ChEBI" id="CHEBI:15377"/>
        <dbReference type="ChEBI" id="CHEBI:15378"/>
        <dbReference type="ChEBI" id="CHEBI:30616"/>
        <dbReference type="ChEBI" id="CHEBI:43474"/>
        <dbReference type="ChEBI" id="CHEBI:456216"/>
    </reaction>
</comment>
<dbReference type="AlphaFoldDB" id="A0A1R4AA09"/>
<dbReference type="OrthoDB" id="5132116at2759"/>
<dbReference type="SMART" id="SM00268">
    <property type="entry name" value="ACTIN"/>
    <property type="match status" value="1"/>
</dbReference>
<evidence type="ECO:0000313" key="8">
    <source>
        <dbReference type="Proteomes" id="UP000002899"/>
    </source>
</evidence>
<keyword evidence="3" id="KW-0378">Hydrolase</keyword>
<dbReference type="GO" id="GO:0005524">
    <property type="term" value="F:ATP binding"/>
    <property type="evidence" value="ECO:0007669"/>
    <property type="project" value="UniProtKB-KW"/>
</dbReference>
<dbReference type="PRINTS" id="PR00190">
    <property type="entry name" value="ACTIN"/>
</dbReference>
<dbReference type="KEGG" id="bmic:BMR1_02g00460"/>
<proteinExistence type="inferred from homology"/>
<dbReference type="InterPro" id="IPR004000">
    <property type="entry name" value="Actin"/>
</dbReference>
<dbReference type="SUPFAM" id="SSF53067">
    <property type="entry name" value="Actin-like ATPase domain"/>
    <property type="match status" value="2"/>
</dbReference>
<evidence type="ECO:0000313" key="7">
    <source>
        <dbReference type="EMBL" id="SJK85805.1"/>
    </source>
</evidence>
<evidence type="ECO:0000256" key="1">
    <source>
        <dbReference type="ARBA" id="ARBA00006752"/>
    </source>
</evidence>
<evidence type="ECO:0000256" key="3">
    <source>
        <dbReference type="ARBA" id="ARBA00022801"/>
    </source>
</evidence>
<reference evidence="7 8" key="3">
    <citation type="journal article" date="2016" name="Sci. Rep.">
        <title>Genome-wide diversity and gene expression profiling of Babesia microti isolates identify polymorphic genes that mediate host-pathogen interactions.</title>
        <authorList>
            <person name="Silva J.C."/>
            <person name="Cornillot E."/>
            <person name="McCracken C."/>
            <person name="Usmani-Brown S."/>
            <person name="Dwivedi A."/>
            <person name="Ifeonu O.O."/>
            <person name="Crabtree J."/>
            <person name="Gotia H.T."/>
            <person name="Virji A.Z."/>
            <person name="Reynes C."/>
            <person name="Colinge J."/>
            <person name="Kumar V."/>
            <person name="Lawres L."/>
            <person name="Pazzi J.E."/>
            <person name="Pablo J.V."/>
            <person name="Hung C."/>
            <person name="Brancato J."/>
            <person name="Kumari P."/>
            <person name="Orvis J."/>
            <person name="Tretina K."/>
            <person name="Chibucos M."/>
            <person name="Ott S."/>
            <person name="Sadzewicz L."/>
            <person name="Sengamalay N."/>
            <person name="Shetty A.C."/>
            <person name="Su Q."/>
            <person name="Tallon L."/>
            <person name="Fraser C.M."/>
            <person name="Frutos R."/>
            <person name="Molina D.M."/>
            <person name="Krause P.J."/>
            <person name="Ben Mamoun C."/>
        </authorList>
    </citation>
    <scope>NUCLEOTIDE SEQUENCE [LARGE SCALE GENOMIC DNA]</scope>
    <source>
        <strain evidence="7 8">RI</strain>
    </source>
</reference>
<comment type="similarity">
    <text evidence="1 6">Belongs to the actin family.</text>
</comment>
<organism evidence="7 8">
    <name type="scientific">Babesia microti (strain RI)</name>
    <dbReference type="NCBI Taxonomy" id="1133968"/>
    <lineage>
        <taxon>Eukaryota</taxon>
        <taxon>Sar</taxon>
        <taxon>Alveolata</taxon>
        <taxon>Apicomplexa</taxon>
        <taxon>Aconoidasida</taxon>
        <taxon>Piroplasmida</taxon>
        <taxon>Babesiidae</taxon>
        <taxon>Babesia</taxon>
    </lineage>
</organism>
<reference evidence="7 8" key="1">
    <citation type="journal article" date="2012" name="Nucleic Acids Res.">
        <title>Sequencing of the smallest Apicomplexan genome from the human pathogen Babesia microti.</title>
        <authorList>
            <person name="Cornillot E."/>
            <person name="Hadj-Kaddour K."/>
            <person name="Dassouli A."/>
            <person name="Noel B."/>
            <person name="Ranwez V."/>
            <person name="Vacherie B."/>
            <person name="Augagneur Y."/>
            <person name="Bres V."/>
            <person name="Duclos A."/>
            <person name="Randazzo S."/>
            <person name="Carcy B."/>
            <person name="Debierre-Grockiego F."/>
            <person name="Delbecq S."/>
            <person name="Moubri-Menage K."/>
            <person name="Shams-Eldin H."/>
            <person name="Usmani-Brown S."/>
            <person name="Bringaud F."/>
            <person name="Wincker P."/>
            <person name="Vivares C.P."/>
            <person name="Schwarz R.T."/>
            <person name="Schetters T.P."/>
            <person name="Krause P.J."/>
            <person name="Gorenflot A."/>
            <person name="Berry V."/>
            <person name="Barbe V."/>
            <person name="Ben Mamoun C."/>
        </authorList>
    </citation>
    <scope>NUCLEOTIDE SEQUENCE [LARGE SCALE GENOMIC DNA]</scope>
    <source>
        <strain evidence="7 8">RI</strain>
    </source>
</reference>
<dbReference type="PANTHER" id="PTHR11937">
    <property type="entry name" value="ACTIN"/>
    <property type="match status" value="1"/>
</dbReference>
<dbReference type="RefSeq" id="XP_021338024.1">
    <property type="nucleotide sequence ID" value="XM_021483058.1"/>
</dbReference>
<reference evidence="7 8" key="2">
    <citation type="journal article" date="2013" name="PLoS ONE">
        <title>Whole genome mapping and re-organization of the nuclear and mitochondrial genomes of Babesia microti isolates.</title>
        <authorList>
            <person name="Cornillot E."/>
            <person name="Dassouli A."/>
            <person name="Garg A."/>
            <person name="Pachikara N."/>
            <person name="Randazzo S."/>
            <person name="Depoix D."/>
            <person name="Carcy B."/>
            <person name="Delbecq S."/>
            <person name="Frutos R."/>
            <person name="Silva J.C."/>
            <person name="Sutton R."/>
            <person name="Krause P.J."/>
            <person name="Mamoun C.B."/>
        </authorList>
    </citation>
    <scope>NUCLEOTIDE SEQUENCE [LARGE SCALE GENOMIC DNA]</scope>
    <source>
        <strain evidence="7 8">RI</strain>
    </source>
</reference>
<dbReference type="FunFam" id="3.30.420.40:FF:000058">
    <property type="entry name" value="Putative actin-related protein 5"/>
    <property type="match status" value="1"/>
</dbReference>
<evidence type="ECO:0000256" key="2">
    <source>
        <dbReference type="ARBA" id="ARBA00022741"/>
    </source>
</evidence>
<dbReference type="EMBL" id="FO082872">
    <property type="protein sequence ID" value="SJK85805.1"/>
    <property type="molecule type" value="Genomic_DNA"/>
</dbReference>
<dbReference type="Proteomes" id="UP000002899">
    <property type="component" value="Chromosome II"/>
</dbReference>
<evidence type="ECO:0000256" key="4">
    <source>
        <dbReference type="ARBA" id="ARBA00022840"/>
    </source>
</evidence>
<accession>A0A1R4AA09</accession>
<dbReference type="Gene3D" id="3.30.420.40">
    <property type="match status" value="2"/>
</dbReference>
<dbReference type="VEuPathDB" id="PiroplasmaDB:BMR1_02g00460"/>
<protein>
    <submittedName>
        <fullName evidence="7">Actin-related protein 4</fullName>
    </submittedName>
</protein>
<keyword evidence="8" id="KW-1185">Reference proteome</keyword>
<evidence type="ECO:0000256" key="5">
    <source>
        <dbReference type="ARBA" id="ARBA00049360"/>
    </source>
</evidence>
<keyword evidence="4" id="KW-0067">ATP-binding</keyword>
<dbReference type="Pfam" id="PF00022">
    <property type="entry name" value="Actin"/>
    <property type="match status" value="1"/>
</dbReference>
<dbReference type="GO" id="GO:0016787">
    <property type="term" value="F:hydrolase activity"/>
    <property type="evidence" value="ECO:0007669"/>
    <property type="project" value="UniProtKB-KW"/>
</dbReference>
<dbReference type="GeneID" id="24423882"/>
<dbReference type="Gene3D" id="3.90.640.10">
    <property type="entry name" value="Actin, Chain A, domain 4"/>
    <property type="match status" value="1"/>
</dbReference>
<gene>
    <name evidence="7" type="ORF">BMR1_02g00460</name>
</gene>
<dbReference type="InterPro" id="IPR043129">
    <property type="entry name" value="ATPase_NBD"/>
</dbReference>
<evidence type="ECO:0000256" key="6">
    <source>
        <dbReference type="RuleBase" id="RU000487"/>
    </source>
</evidence>
<keyword evidence="2" id="KW-0547">Nucleotide-binding</keyword>
<name>A0A1R4AA09_BABMR</name>
<sequence>MWCVSMYFGDTYVGAIVADVGASTIKYGQYGKDTPDAIIPSYLLQIDNEYHLLEFQNGALNVNNQSAAVNRLVWGTDQLEFNANSVCKSLNLIDSKLSCLDSINCESNASELSNKPLMLCEPNVDCKHYRENFTEVLFENYGSPGVYFSKSAVLSAFSTGRLTALIIDLGARLNSLAAVSNGRLLTGNSVVESCVSGNYLDFCFANMVLDGNCEDLLNHNLVAKGYDQAILSNCHNNGNQLHNVYVHGLVKELRETLCGVSQIKPNYNSSIEGLNIKKLSNITHTLPDGTNIDVTNLTYSVGELIFTDSTELMREFGISDPNGHTYKGLHTQIVDFVNYQIEDLYRRDLIANIFITGGLTSTTGLQERLVNEMSSFIPNDETVMMWTRLKISSPPRNSERSFSSWLGGSILASMPSFHDMWISRQEYCEHGSLVAHLKQF</sequence>